<dbReference type="PANTHER" id="PTHR13096:SF8">
    <property type="entry name" value="RIBOSOMAL OXYGENASE 1"/>
    <property type="match status" value="1"/>
</dbReference>
<evidence type="ECO:0000256" key="2">
    <source>
        <dbReference type="ARBA" id="ARBA00022723"/>
    </source>
</evidence>
<organism evidence="5 6">
    <name type="scientific">Microcystis aeruginosa NIES-3787</name>
    <dbReference type="NCBI Taxonomy" id="2517782"/>
    <lineage>
        <taxon>Bacteria</taxon>
        <taxon>Bacillati</taxon>
        <taxon>Cyanobacteriota</taxon>
        <taxon>Cyanophyceae</taxon>
        <taxon>Oscillatoriophycideae</taxon>
        <taxon>Chroococcales</taxon>
        <taxon>Microcystaceae</taxon>
        <taxon>Microcystis</taxon>
    </lineage>
</organism>
<dbReference type="PANTHER" id="PTHR13096">
    <property type="entry name" value="MINA53 MYC INDUCED NUCLEAR ANTIGEN"/>
    <property type="match status" value="1"/>
</dbReference>
<dbReference type="Pfam" id="PF08007">
    <property type="entry name" value="JmjC_2"/>
    <property type="match status" value="1"/>
</dbReference>
<keyword evidence="3" id="KW-0408">Iron</keyword>
<evidence type="ECO:0000313" key="5">
    <source>
        <dbReference type="EMBL" id="GCL47037.1"/>
    </source>
</evidence>
<dbReference type="PROSITE" id="PS51184">
    <property type="entry name" value="JMJC"/>
    <property type="match status" value="1"/>
</dbReference>
<dbReference type="EMBL" id="BJCH01000031">
    <property type="protein sequence ID" value="GCL47037.1"/>
    <property type="molecule type" value="Genomic_DNA"/>
</dbReference>
<keyword evidence="2" id="KW-0479">Metal-binding</keyword>
<dbReference type="InterPro" id="IPR039994">
    <property type="entry name" value="NO66-like"/>
</dbReference>
<comment type="caution">
    <text evidence="5">The sequence shown here is derived from an EMBL/GenBank/DDBJ whole genome shotgun (WGS) entry which is preliminary data.</text>
</comment>
<evidence type="ECO:0000256" key="3">
    <source>
        <dbReference type="ARBA" id="ARBA00023004"/>
    </source>
</evidence>
<evidence type="ECO:0000313" key="6">
    <source>
        <dbReference type="Proteomes" id="UP000438874"/>
    </source>
</evidence>
<feature type="domain" description="JmjC" evidence="4">
    <location>
        <begin position="84"/>
        <end position="226"/>
    </location>
</feature>
<gene>
    <name evidence="5" type="ORF">NIES3787_27370</name>
</gene>
<protein>
    <submittedName>
        <fullName evidence="5">Cupin 4</fullName>
    </submittedName>
</protein>
<sequence length="383" mass="44919">MSAFRKLISPLEFELFFEDYWTKKSVLISNNDREKFAALFSWEKLNYLLNFHELGSDILRLSKDEKVLDRKKNNNFMQHCREGATLIIDRVHKLIPEIAEFVSELRYETDWRFQVNMYCSGGGKQGFACHYDTHEVFAMQIEGQKEWYIFQDTYKYPLRGQKSKLYSPPDQEPSLVCTLNPGDVLYIPRGHWHYAIAHDQPSLHLTLGVHCKTGIDLLEWLVGELSKKEEWRKSMPMLTDTNSARSYIDNLIQKLDDYIDNTEICNNYIYNATNLDKYFGNFSFPYQLGFNIFPNGKETIFYRPKFQKVNILKLPDDSGYTIKVANKEILLNGVTESLINNLFSKHLFTGNDVITWLSDFDWEIDIVPLLSRLVIEEVIFVKS</sequence>
<comment type="cofactor">
    <cofactor evidence="1">
        <name>Fe(2+)</name>
        <dbReference type="ChEBI" id="CHEBI:29033"/>
    </cofactor>
</comment>
<dbReference type="SMART" id="SM00558">
    <property type="entry name" value="JmjC"/>
    <property type="match status" value="1"/>
</dbReference>
<evidence type="ECO:0000259" key="4">
    <source>
        <dbReference type="PROSITE" id="PS51184"/>
    </source>
</evidence>
<dbReference type="SUPFAM" id="SSF51197">
    <property type="entry name" value="Clavaminate synthase-like"/>
    <property type="match status" value="1"/>
</dbReference>
<dbReference type="AlphaFoldDB" id="A0A6H9G8Q1"/>
<dbReference type="GO" id="GO:0046872">
    <property type="term" value="F:metal ion binding"/>
    <property type="evidence" value="ECO:0007669"/>
    <property type="project" value="UniProtKB-KW"/>
</dbReference>
<proteinExistence type="predicted"/>
<dbReference type="RefSeq" id="WP_159249915.1">
    <property type="nucleotide sequence ID" value="NZ_BJCH01000031.1"/>
</dbReference>
<dbReference type="Proteomes" id="UP000438874">
    <property type="component" value="Unassembled WGS sequence"/>
</dbReference>
<dbReference type="InterPro" id="IPR003347">
    <property type="entry name" value="JmjC_dom"/>
</dbReference>
<reference evidence="5 6" key="1">
    <citation type="submission" date="2019-02" db="EMBL/GenBank/DDBJ databases">
        <title>Draft genome sequence of Arthrospira platensis NIES-3787.</title>
        <authorList>
            <person name="Yamaguchi H."/>
            <person name="Suzuki S."/>
            <person name="Kawachi M."/>
        </authorList>
    </citation>
    <scope>NUCLEOTIDE SEQUENCE [LARGE SCALE GENOMIC DNA]</scope>
    <source>
        <strain evidence="5 6">NIES-3787</strain>
    </source>
</reference>
<accession>A0A6H9G8Q1</accession>
<dbReference type="Gene3D" id="2.60.120.650">
    <property type="entry name" value="Cupin"/>
    <property type="match status" value="1"/>
</dbReference>
<name>A0A6H9G8Q1_MICAE</name>
<evidence type="ECO:0000256" key="1">
    <source>
        <dbReference type="ARBA" id="ARBA00001954"/>
    </source>
</evidence>